<feature type="transmembrane region" description="Helical" evidence="1">
    <location>
        <begin position="42"/>
        <end position="61"/>
    </location>
</feature>
<protein>
    <submittedName>
        <fullName evidence="2">HdeD family acid-resistance protein</fullName>
    </submittedName>
</protein>
<feature type="transmembrane region" description="Helical" evidence="1">
    <location>
        <begin position="73"/>
        <end position="92"/>
    </location>
</feature>
<keyword evidence="3" id="KW-1185">Reference proteome</keyword>
<dbReference type="PANTHER" id="PTHR34989">
    <property type="entry name" value="PROTEIN HDED"/>
    <property type="match status" value="1"/>
</dbReference>
<feature type="transmembrane region" description="Helical" evidence="1">
    <location>
        <begin position="155"/>
        <end position="179"/>
    </location>
</feature>
<evidence type="ECO:0000313" key="2">
    <source>
        <dbReference type="EMBL" id="NMH94870.1"/>
    </source>
</evidence>
<name>A0A848DPU6_9PSEU</name>
<keyword evidence="1" id="KW-0812">Transmembrane</keyword>
<gene>
    <name evidence="2" type="ORF">HF519_25520</name>
</gene>
<keyword evidence="1" id="KW-0472">Membrane</keyword>
<reference evidence="2 3" key="1">
    <citation type="submission" date="2020-04" db="EMBL/GenBank/DDBJ databases">
        <authorList>
            <person name="Klaysubun C."/>
            <person name="Duangmal K."/>
            <person name="Lipun K."/>
        </authorList>
    </citation>
    <scope>NUCLEOTIDE SEQUENCE [LARGE SCALE GENOMIC DNA]</scope>
    <source>
        <strain evidence="2 3">DSM 45300</strain>
    </source>
</reference>
<dbReference type="GO" id="GO:0005886">
    <property type="term" value="C:plasma membrane"/>
    <property type="evidence" value="ECO:0007669"/>
    <property type="project" value="TreeGrafter"/>
</dbReference>
<proteinExistence type="predicted"/>
<dbReference type="Proteomes" id="UP000586918">
    <property type="component" value="Unassembled WGS sequence"/>
</dbReference>
<dbReference type="Pfam" id="PF03729">
    <property type="entry name" value="DUF308"/>
    <property type="match status" value="2"/>
</dbReference>
<dbReference type="RefSeq" id="WP_169415545.1">
    <property type="nucleotide sequence ID" value="NZ_JAAXKZ010000137.1"/>
</dbReference>
<accession>A0A848DPU6</accession>
<feature type="transmembrane region" description="Helical" evidence="1">
    <location>
        <begin position="12"/>
        <end position="36"/>
    </location>
</feature>
<dbReference type="AlphaFoldDB" id="A0A848DPU6"/>
<organism evidence="2 3">
    <name type="scientific">Pseudonocardia bannensis</name>
    <dbReference type="NCBI Taxonomy" id="630973"/>
    <lineage>
        <taxon>Bacteria</taxon>
        <taxon>Bacillati</taxon>
        <taxon>Actinomycetota</taxon>
        <taxon>Actinomycetes</taxon>
        <taxon>Pseudonocardiales</taxon>
        <taxon>Pseudonocardiaceae</taxon>
        <taxon>Pseudonocardia</taxon>
    </lineage>
</organism>
<dbReference type="InterPro" id="IPR005325">
    <property type="entry name" value="DUF308_memb"/>
</dbReference>
<evidence type="ECO:0000256" key="1">
    <source>
        <dbReference type="SAM" id="Phobius"/>
    </source>
</evidence>
<keyword evidence="1" id="KW-1133">Transmembrane helix</keyword>
<feature type="transmembrane region" description="Helical" evidence="1">
    <location>
        <begin position="98"/>
        <end position="117"/>
    </location>
</feature>
<sequence length="197" mass="20798">MERAAELLLVDLRLAWPVLLARAVFAVALGLVALIWPTITLLVLAWTFGIYAILDGVTQIIDGVRRRDRPRWWISLLLGLLSLAAGVIALIWPDITAVALAIVVGIWALATGVIEIISAVRQRRERRRVALLGLAGLLSVVAGVLILAWPVPGALALALLIGAFAVVYGVLLAALALALRDAANSSTTEPSSAPASP</sequence>
<comment type="caution">
    <text evidence="2">The sequence shown here is derived from an EMBL/GenBank/DDBJ whole genome shotgun (WGS) entry which is preliminary data.</text>
</comment>
<dbReference type="PANTHER" id="PTHR34989:SF1">
    <property type="entry name" value="PROTEIN HDED"/>
    <property type="match status" value="1"/>
</dbReference>
<feature type="transmembrane region" description="Helical" evidence="1">
    <location>
        <begin position="129"/>
        <end position="149"/>
    </location>
</feature>
<evidence type="ECO:0000313" key="3">
    <source>
        <dbReference type="Proteomes" id="UP000586918"/>
    </source>
</evidence>
<dbReference type="EMBL" id="JAAXKZ010000137">
    <property type="protein sequence ID" value="NMH94870.1"/>
    <property type="molecule type" value="Genomic_DNA"/>
</dbReference>
<dbReference type="InterPro" id="IPR052712">
    <property type="entry name" value="Acid_resist_chaperone_HdeD"/>
</dbReference>